<accession>A0A069CUZ3</accession>
<evidence type="ECO:0000313" key="2">
    <source>
        <dbReference type="Proteomes" id="UP000030643"/>
    </source>
</evidence>
<evidence type="ECO:0000313" key="1">
    <source>
        <dbReference type="EMBL" id="GAK31063.1"/>
    </source>
</evidence>
<dbReference type="AlphaFoldDB" id="A0A069CUZ3"/>
<dbReference type="EMBL" id="DF820490">
    <property type="protein sequence ID" value="GAK31063.1"/>
    <property type="molecule type" value="Genomic_DNA"/>
</dbReference>
<organism evidence="1 2">
    <name type="scientific">Weissella oryzae (strain DSM 25784 / JCM 18191 / LMG 30913 / SG25)</name>
    <dbReference type="NCBI Taxonomy" id="1329250"/>
    <lineage>
        <taxon>Bacteria</taxon>
        <taxon>Bacillati</taxon>
        <taxon>Bacillota</taxon>
        <taxon>Bacilli</taxon>
        <taxon>Lactobacillales</taxon>
        <taxon>Lactobacillaceae</taxon>
        <taxon>Weissella</taxon>
    </lineage>
</organism>
<proteinExistence type="predicted"/>
<name>A0A069CUZ3_WEIOS</name>
<protein>
    <submittedName>
        <fullName evidence="1">Uncharacterized protein</fullName>
    </submittedName>
</protein>
<sequence length="181" mass="19679">MGKKSMSILLIAISVLSLAISFMAMSRVDKAQKDSAHAEQTQRQTEVSLKQIEAKPVDETPNMNKQYQVLESFVGAVVSDIQSKSDQDGTSYKSYGNEASFEALKGVLDAEGDVKANVKLANILITSNPENNELSNCFGDLIVTQNGQLEIKYKVLVGLTNNKVTSLQLFSSQGANNEKTN</sequence>
<keyword evidence="2" id="KW-1185">Reference proteome</keyword>
<gene>
    <name evidence="1" type="ORF">WOSG25_070400</name>
</gene>
<reference evidence="2" key="1">
    <citation type="journal article" date="2014" name="Genome Announc.">
        <title>Draft genome sequence of Weissella oryzae SG25T, isolated from fermented rice grains.</title>
        <authorList>
            <person name="Tanizawa Y."/>
            <person name="Fujisawa T."/>
            <person name="Mochizuki T."/>
            <person name="Kaminuma E."/>
            <person name="Suzuki Y."/>
            <person name="Nakamura Y."/>
            <person name="Tohno M."/>
        </authorList>
    </citation>
    <scope>NUCLEOTIDE SEQUENCE [LARGE SCALE GENOMIC DNA]</scope>
    <source>
        <strain evidence="2">DSM 25784 / JCM 18191 / LMG 30913 / SG25</strain>
    </source>
</reference>
<dbReference type="Proteomes" id="UP000030643">
    <property type="component" value="Unassembled WGS sequence"/>
</dbReference>
<dbReference type="RefSeq" id="WP_027699097.1">
    <property type="nucleotide sequence ID" value="NZ_DF820490.1"/>
</dbReference>